<comment type="subcellular location">
    <subcellularLocation>
        <location evidence="2">Gas vesicle</location>
    </subcellularLocation>
</comment>
<sequence>MTAPQAEQQTAPQYVYGVTRADARLPEDLTGLDDKPVRFVPQDDVAALISDLPQGRALGARADLMAHQNVLQALVDAGTAILPFRFGAAMADADAVRAELLAKNAERLNSVLDTIDGRIAVRVKGTYVEDTVLHEVLTQDPQIAELAARLREVPEDAEDAVYYDRVRLGELIVGALRERRVDDADRLMSALAPLAEAVAAHDPVRDEDVVDASFLVSADERDRFEKAVEGLTGEHGERIRIRLIGPLPPYDFVPEG</sequence>
<proteinExistence type="inferred from homology"/>
<protein>
    <submittedName>
        <fullName evidence="4">GvpL/GvpF family gas vesicle protein</fullName>
    </submittedName>
</protein>
<dbReference type="Proteomes" id="UP001595872">
    <property type="component" value="Unassembled WGS sequence"/>
</dbReference>
<dbReference type="RefSeq" id="WP_378260789.1">
    <property type="nucleotide sequence ID" value="NZ_JBHSIT010000010.1"/>
</dbReference>
<comment type="caution">
    <text evidence="4">The sequence shown here is derived from an EMBL/GenBank/DDBJ whole genome shotgun (WGS) entry which is preliminary data.</text>
</comment>
<name>A0ABV9U741_9ACTN</name>
<keyword evidence="5" id="KW-1185">Reference proteome</keyword>
<dbReference type="PANTHER" id="PTHR36852">
    <property type="entry name" value="PROTEIN GVPL 2"/>
    <property type="match status" value="1"/>
</dbReference>
<accession>A0ABV9U741</accession>
<gene>
    <name evidence="4" type="ORF">ACFPCY_30405</name>
</gene>
<evidence type="ECO:0000313" key="5">
    <source>
        <dbReference type="Proteomes" id="UP001595872"/>
    </source>
</evidence>
<dbReference type="Pfam" id="PF06386">
    <property type="entry name" value="GvpL_GvpF"/>
    <property type="match status" value="1"/>
</dbReference>
<evidence type="ECO:0000256" key="3">
    <source>
        <dbReference type="ARBA" id="ARBA00035643"/>
    </source>
</evidence>
<dbReference type="PANTHER" id="PTHR36852:SF1">
    <property type="entry name" value="PROTEIN GVPL 2"/>
    <property type="match status" value="1"/>
</dbReference>
<evidence type="ECO:0000313" key="4">
    <source>
        <dbReference type="EMBL" id="MFC4911651.1"/>
    </source>
</evidence>
<dbReference type="InterPro" id="IPR009430">
    <property type="entry name" value="GvpL/GvpF"/>
</dbReference>
<keyword evidence="1" id="KW-0304">Gas vesicle</keyword>
<organism evidence="4 5">
    <name type="scientific">Actinomadura gamaensis</name>
    <dbReference type="NCBI Taxonomy" id="1763541"/>
    <lineage>
        <taxon>Bacteria</taxon>
        <taxon>Bacillati</taxon>
        <taxon>Actinomycetota</taxon>
        <taxon>Actinomycetes</taxon>
        <taxon>Streptosporangiales</taxon>
        <taxon>Thermomonosporaceae</taxon>
        <taxon>Actinomadura</taxon>
    </lineage>
</organism>
<evidence type="ECO:0000256" key="2">
    <source>
        <dbReference type="ARBA" id="ARBA00035108"/>
    </source>
</evidence>
<evidence type="ECO:0000256" key="1">
    <source>
        <dbReference type="ARBA" id="ARBA00022987"/>
    </source>
</evidence>
<comment type="similarity">
    <text evidence="3">Belongs to the gas vesicle GvpF/GvpL family.</text>
</comment>
<reference evidence="5" key="1">
    <citation type="journal article" date="2019" name="Int. J. Syst. Evol. Microbiol.">
        <title>The Global Catalogue of Microorganisms (GCM) 10K type strain sequencing project: providing services to taxonomists for standard genome sequencing and annotation.</title>
        <authorList>
            <consortium name="The Broad Institute Genomics Platform"/>
            <consortium name="The Broad Institute Genome Sequencing Center for Infectious Disease"/>
            <person name="Wu L."/>
            <person name="Ma J."/>
        </authorList>
    </citation>
    <scope>NUCLEOTIDE SEQUENCE [LARGE SCALE GENOMIC DNA]</scope>
    <source>
        <strain evidence="5">KLKA75</strain>
    </source>
</reference>
<dbReference type="EMBL" id="JBHSIT010000010">
    <property type="protein sequence ID" value="MFC4911651.1"/>
    <property type="molecule type" value="Genomic_DNA"/>
</dbReference>